<evidence type="ECO:0000256" key="1">
    <source>
        <dbReference type="SAM" id="Phobius"/>
    </source>
</evidence>
<keyword evidence="1" id="KW-0812">Transmembrane</keyword>
<name>A0A3E2BLH9_9BACT</name>
<keyword evidence="1" id="KW-1133">Transmembrane helix</keyword>
<keyword evidence="1" id="KW-0472">Membrane</keyword>
<protein>
    <submittedName>
        <fullName evidence="2">Uncharacterized protein</fullName>
    </submittedName>
</protein>
<dbReference type="Proteomes" id="UP000257323">
    <property type="component" value="Unassembled WGS sequence"/>
</dbReference>
<dbReference type="EMBL" id="QUAH01000008">
    <property type="protein sequence ID" value="RFT15603.1"/>
    <property type="molecule type" value="Genomic_DNA"/>
</dbReference>
<evidence type="ECO:0000313" key="3">
    <source>
        <dbReference type="Proteomes" id="UP000257323"/>
    </source>
</evidence>
<gene>
    <name evidence="2" type="ORF">OP8BY_0251</name>
</gene>
<feature type="transmembrane region" description="Helical" evidence="1">
    <location>
        <begin position="238"/>
        <end position="258"/>
    </location>
</feature>
<organism evidence="2 3">
    <name type="scientific">Candidatus Saccharicenans subterraneus</name>
    <dbReference type="NCBI Taxonomy" id="2508984"/>
    <lineage>
        <taxon>Bacteria</taxon>
        <taxon>Candidatus Aminicenantota</taxon>
        <taxon>Candidatus Aminicenantia</taxon>
        <taxon>Candidatus Aminicenantales</taxon>
        <taxon>Candidatus Saccharicenantaceae</taxon>
        <taxon>Candidatus Saccharicenans</taxon>
    </lineage>
</organism>
<sequence>MRKVLLWLLAIIITLGSAVYQRMTGPTYPFRGKTVFLGQEIKYKLPRSAEATGNCQVVVNLPANLSGQVQGFLQFKRHKSDTPWNILAMKQEDNRLVGFLPKQPPAGKLEYLVHLVSGSQEISLTGEKPVIIRFKGRVAPGILIAHVIVMFLAMLLAVRSGLAALNKKEDPTRLTKWTAVLFFIGGFILGAIVQKMAFGVFWSGFPLGTDLTDTKTLVAMLAWIAALASGRRTQPKRGWVLAASIITLLIYLIPHSLFGSELKW</sequence>
<comment type="caution">
    <text evidence="2">The sequence shown here is derived from an EMBL/GenBank/DDBJ whole genome shotgun (WGS) entry which is preliminary data.</text>
</comment>
<accession>A0A3E2BLH9</accession>
<reference evidence="2 3" key="1">
    <citation type="submission" date="2018-08" db="EMBL/GenBank/DDBJ databases">
        <title>Genome analysis of the thermophilic bacterium of the candidate phylum Aminicenantes from deep subsurface aquifer revealed its physiology and ecological role.</title>
        <authorList>
            <person name="Kadnikov V.V."/>
            <person name="Mardanov A.V."/>
            <person name="Beletsky A.V."/>
            <person name="Karnachuk O.V."/>
            <person name="Ravin N.V."/>
        </authorList>
    </citation>
    <scope>NUCLEOTIDE SEQUENCE [LARGE SCALE GENOMIC DNA]</scope>
    <source>
        <strain evidence="2">BY38</strain>
    </source>
</reference>
<feature type="transmembrane region" description="Helical" evidence="1">
    <location>
        <begin position="138"/>
        <end position="158"/>
    </location>
</feature>
<proteinExistence type="predicted"/>
<feature type="transmembrane region" description="Helical" evidence="1">
    <location>
        <begin position="214"/>
        <end position="231"/>
    </location>
</feature>
<dbReference type="AlphaFoldDB" id="A0A3E2BLH9"/>
<feature type="transmembrane region" description="Helical" evidence="1">
    <location>
        <begin position="179"/>
        <end position="202"/>
    </location>
</feature>
<evidence type="ECO:0000313" key="2">
    <source>
        <dbReference type="EMBL" id="RFT15603.1"/>
    </source>
</evidence>